<reference evidence="1" key="2">
    <citation type="journal article" date="2015" name="Data Brief">
        <title>Shoot transcriptome of the giant reed, Arundo donax.</title>
        <authorList>
            <person name="Barrero R.A."/>
            <person name="Guerrero F.D."/>
            <person name="Moolhuijzen P."/>
            <person name="Goolsby J.A."/>
            <person name="Tidwell J."/>
            <person name="Bellgard S.E."/>
            <person name="Bellgard M.I."/>
        </authorList>
    </citation>
    <scope>NUCLEOTIDE SEQUENCE</scope>
    <source>
        <tissue evidence="1">Shoot tissue taken approximately 20 cm above the soil surface</tissue>
    </source>
</reference>
<sequence length="23" mass="2570">MDAIVLFYVIFAALRASFCCCNV</sequence>
<accession>A0A0A9H8X3</accession>
<dbReference type="AlphaFoldDB" id="A0A0A9H8X3"/>
<evidence type="ECO:0000313" key="1">
    <source>
        <dbReference type="EMBL" id="JAE33600.1"/>
    </source>
</evidence>
<protein>
    <submittedName>
        <fullName evidence="1">Uncharacterized protein</fullName>
    </submittedName>
</protein>
<dbReference type="EMBL" id="GBRH01164296">
    <property type="protein sequence ID" value="JAE33600.1"/>
    <property type="molecule type" value="Transcribed_RNA"/>
</dbReference>
<organism evidence="1">
    <name type="scientific">Arundo donax</name>
    <name type="common">Giant reed</name>
    <name type="synonym">Donax arundinaceus</name>
    <dbReference type="NCBI Taxonomy" id="35708"/>
    <lineage>
        <taxon>Eukaryota</taxon>
        <taxon>Viridiplantae</taxon>
        <taxon>Streptophyta</taxon>
        <taxon>Embryophyta</taxon>
        <taxon>Tracheophyta</taxon>
        <taxon>Spermatophyta</taxon>
        <taxon>Magnoliopsida</taxon>
        <taxon>Liliopsida</taxon>
        <taxon>Poales</taxon>
        <taxon>Poaceae</taxon>
        <taxon>PACMAD clade</taxon>
        <taxon>Arundinoideae</taxon>
        <taxon>Arundineae</taxon>
        <taxon>Arundo</taxon>
    </lineage>
</organism>
<reference evidence="1" key="1">
    <citation type="submission" date="2014-09" db="EMBL/GenBank/DDBJ databases">
        <authorList>
            <person name="Magalhaes I.L.F."/>
            <person name="Oliveira U."/>
            <person name="Santos F.R."/>
            <person name="Vidigal T.H.D.A."/>
            <person name="Brescovit A.D."/>
            <person name="Santos A.J."/>
        </authorList>
    </citation>
    <scope>NUCLEOTIDE SEQUENCE</scope>
    <source>
        <tissue evidence="1">Shoot tissue taken approximately 20 cm above the soil surface</tissue>
    </source>
</reference>
<proteinExistence type="predicted"/>
<name>A0A0A9H8X3_ARUDO</name>